<dbReference type="PANTHER" id="PTHR43584">
    <property type="entry name" value="NUCLEOTIDYL TRANSFERASE"/>
    <property type="match status" value="1"/>
</dbReference>
<dbReference type="EMBL" id="CP041742">
    <property type="protein sequence ID" value="QDQ74515.1"/>
    <property type="molecule type" value="Genomic_DNA"/>
</dbReference>
<dbReference type="Proteomes" id="UP000315891">
    <property type="component" value="Chromosome"/>
</dbReference>
<evidence type="ECO:0000256" key="2">
    <source>
        <dbReference type="ARBA" id="ARBA00022695"/>
    </source>
</evidence>
<keyword evidence="6" id="KW-1185">Reference proteome</keyword>
<evidence type="ECO:0000256" key="1">
    <source>
        <dbReference type="ARBA" id="ARBA00022679"/>
    </source>
</evidence>
<dbReference type="PANTHER" id="PTHR43584:SF8">
    <property type="entry name" value="N-ACETYLMURAMATE ALPHA-1-PHOSPHATE URIDYLYLTRANSFERASE"/>
    <property type="match status" value="1"/>
</dbReference>
<reference evidence="5 6" key="1">
    <citation type="submission" date="2019-07" db="EMBL/GenBank/DDBJ databases">
        <title>Lysobacter weifangensis sp. nov., isolated from bensulfuron-methyl contaminated farmland soil.</title>
        <authorList>
            <person name="Zhao H."/>
        </authorList>
    </citation>
    <scope>NUCLEOTIDE SEQUENCE [LARGE SCALE GENOMIC DNA]</scope>
    <source>
        <strain evidence="5 6">CC-Bw-6</strain>
    </source>
</reference>
<name>A0A516V7L6_9GAMM</name>
<gene>
    <name evidence="5" type="ORF">FNZ56_11805</name>
</gene>
<evidence type="ECO:0000313" key="6">
    <source>
        <dbReference type="Proteomes" id="UP000315891"/>
    </source>
</evidence>
<proteinExistence type="predicted"/>
<organism evidence="5 6">
    <name type="scientific">Pseudoluteimonas lycopersici</name>
    <dbReference type="NCBI Taxonomy" id="1324796"/>
    <lineage>
        <taxon>Bacteria</taxon>
        <taxon>Pseudomonadati</taxon>
        <taxon>Pseudomonadota</taxon>
        <taxon>Gammaproteobacteria</taxon>
        <taxon>Lysobacterales</taxon>
        <taxon>Lysobacteraceae</taxon>
        <taxon>Pseudoluteimonas</taxon>
    </lineage>
</organism>
<evidence type="ECO:0000259" key="4">
    <source>
        <dbReference type="Pfam" id="PF12804"/>
    </source>
</evidence>
<accession>A0A516V7L6</accession>
<keyword evidence="3" id="KW-0460">Magnesium</keyword>
<dbReference type="SUPFAM" id="SSF53448">
    <property type="entry name" value="Nucleotide-diphospho-sugar transferases"/>
    <property type="match status" value="1"/>
</dbReference>
<dbReference type="Gene3D" id="3.90.550.10">
    <property type="entry name" value="Spore Coat Polysaccharide Biosynthesis Protein SpsA, Chain A"/>
    <property type="match status" value="1"/>
</dbReference>
<keyword evidence="2" id="KW-0548">Nucleotidyltransferase</keyword>
<protein>
    <submittedName>
        <fullName evidence="5">Sugar nucleotidyltransferase</fullName>
    </submittedName>
</protein>
<dbReference type="AlphaFoldDB" id="A0A516V7L6"/>
<evidence type="ECO:0000313" key="5">
    <source>
        <dbReference type="EMBL" id="QDQ74515.1"/>
    </source>
</evidence>
<dbReference type="InterPro" id="IPR025877">
    <property type="entry name" value="MobA-like_NTP_Trfase"/>
</dbReference>
<dbReference type="OrthoDB" id="9788272at2"/>
<dbReference type="InterPro" id="IPR029044">
    <property type="entry name" value="Nucleotide-diphossugar_trans"/>
</dbReference>
<keyword evidence="1 5" id="KW-0808">Transferase</keyword>
<evidence type="ECO:0000256" key="3">
    <source>
        <dbReference type="ARBA" id="ARBA00022842"/>
    </source>
</evidence>
<feature type="domain" description="MobA-like NTP transferase" evidence="4">
    <location>
        <begin position="7"/>
        <end position="130"/>
    </location>
</feature>
<dbReference type="InterPro" id="IPR050065">
    <property type="entry name" value="GlmU-like"/>
</dbReference>
<sequence length="225" mass="24460">MQAVEHAVIAAAGLGSRLGHGLPKCMLELGGQTLLSRLIGTLEEHVDRIHVVVGYREELIINLCSKLHRRVVIVRNPDYRTTNTVQSMALGAQGLEGKTLFLDGDLIIAPDSMREFIGKAGTTGILAAIAPSLSENPVNVDLDQGETSQGEKLIKSFTREPGRKFEWANVVAGPARMLDNATGYVYEKLEESIPLNAAVLDLREIDTAADLEIAREFVKSIDSSR</sequence>
<dbReference type="GO" id="GO:0016779">
    <property type="term" value="F:nucleotidyltransferase activity"/>
    <property type="evidence" value="ECO:0007669"/>
    <property type="project" value="UniProtKB-KW"/>
</dbReference>
<dbReference type="Pfam" id="PF12804">
    <property type="entry name" value="NTP_transf_3"/>
    <property type="match status" value="1"/>
</dbReference>